<dbReference type="PANTHER" id="PTHR44157:SF1">
    <property type="entry name" value="DNAJ HOMOLOG SUBFAMILY C MEMBER 11"/>
    <property type="match status" value="1"/>
</dbReference>
<reference evidence="3" key="2">
    <citation type="submission" date="2024-10" db="UniProtKB">
        <authorList>
            <consortium name="EnsemblProtists"/>
        </authorList>
    </citation>
    <scope>IDENTIFICATION</scope>
</reference>
<dbReference type="InterPro" id="IPR052243">
    <property type="entry name" value="Mito_inner_membrane_organizer"/>
</dbReference>
<dbReference type="RefSeq" id="XP_005768127.1">
    <property type="nucleotide sequence ID" value="XM_005768070.1"/>
</dbReference>
<dbReference type="InterPro" id="IPR036869">
    <property type="entry name" value="J_dom_sf"/>
</dbReference>
<reference evidence="4" key="1">
    <citation type="journal article" date="2013" name="Nature">
        <title>Pan genome of the phytoplankton Emiliania underpins its global distribution.</title>
        <authorList>
            <person name="Read B.A."/>
            <person name="Kegel J."/>
            <person name="Klute M.J."/>
            <person name="Kuo A."/>
            <person name="Lefebvre S.C."/>
            <person name="Maumus F."/>
            <person name="Mayer C."/>
            <person name="Miller J."/>
            <person name="Monier A."/>
            <person name="Salamov A."/>
            <person name="Young J."/>
            <person name="Aguilar M."/>
            <person name="Claverie J.M."/>
            <person name="Frickenhaus S."/>
            <person name="Gonzalez K."/>
            <person name="Herman E.K."/>
            <person name="Lin Y.C."/>
            <person name="Napier J."/>
            <person name="Ogata H."/>
            <person name="Sarno A.F."/>
            <person name="Shmutz J."/>
            <person name="Schroeder D."/>
            <person name="de Vargas C."/>
            <person name="Verret F."/>
            <person name="von Dassow P."/>
            <person name="Valentin K."/>
            <person name="Van de Peer Y."/>
            <person name="Wheeler G."/>
            <person name="Dacks J.B."/>
            <person name="Delwiche C.F."/>
            <person name="Dyhrman S.T."/>
            <person name="Glockner G."/>
            <person name="John U."/>
            <person name="Richards T."/>
            <person name="Worden A.Z."/>
            <person name="Zhang X."/>
            <person name="Grigoriev I.V."/>
            <person name="Allen A.E."/>
            <person name="Bidle K."/>
            <person name="Borodovsky M."/>
            <person name="Bowler C."/>
            <person name="Brownlee C."/>
            <person name="Cock J.M."/>
            <person name="Elias M."/>
            <person name="Gladyshev V.N."/>
            <person name="Groth M."/>
            <person name="Guda C."/>
            <person name="Hadaegh A."/>
            <person name="Iglesias-Rodriguez M.D."/>
            <person name="Jenkins J."/>
            <person name="Jones B.M."/>
            <person name="Lawson T."/>
            <person name="Leese F."/>
            <person name="Lindquist E."/>
            <person name="Lobanov A."/>
            <person name="Lomsadze A."/>
            <person name="Malik S.B."/>
            <person name="Marsh M.E."/>
            <person name="Mackinder L."/>
            <person name="Mock T."/>
            <person name="Mueller-Roeber B."/>
            <person name="Pagarete A."/>
            <person name="Parker M."/>
            <person name="Probert I."/>
            <person name="Quesneville H."/>
            <person name="Raines C."/>
            <person name="Rensing S.A."/>
            <person name="Riano-Pachon D.M."/>
            <person name="Richier S."/>
            <person name="Rokitta S."/>
            <person name="Shiraiwa Y."/>
            <person name="Soanes D.M."/>
            <person name="van der Giezen M."/>
            <person name="Wahlund T.M."/>
            <person name="Williams B."/>
            <person name="Wilson W."/>
            <person name="Wolfe G."/>
            <person name="Wurch L.L."/>
        </authorList>
    </citation>
    <scope>NUCLEOTIDE SEQUENCE</scope>
</reference>
<dbReference type="SMART" id="SM00271">
    <property type="entry name" value="DnaJ"/>
    <property type="match status" value="1"/>
</dbReference>
<dbReference type="PROSITE" id="PS50076">
    <property type="entry name" value="DNAJ_2"/>
    <property type="match status" value="1"/>
</dbReference>
<dbReference type="STRING" id="2903.R1BZK1"/>
<evidence type="ECO:0000256" key="1">
    <source>
        <dbReference type="SAM" id="MobiDB-lite"/>
    </source>
</evidence>
<name>A0A0D3IWR3_EMIH1</name>
<feature type="region of interest" description="Disordered" evidence="1">
    <location>
        <begin position="220"/>
        <end position="239"/>
    </location>
</feature>
<dbReference type="GO" id="GO:0005739">
    <property type="term" value="C:mitochondrion"/>
    <property type="evidence" value="ECO:0007669"/>
    <property type="project" value="GOC"/>
</dbReference>
<dbReference type="Pfam" id="PF00226">
    <property type="entry name" value="DnaJ"/>
    <property type="match status" value="1"/>
</dbReference>
<dbReference type="GO" id="GO:0042407">
    <property type="term" value="P:cristae formation"/>
    <property type="evidence" value="ECO:0007669"/>
    <property type="project" value="TreeGrafter"/>
</dbReference>
<keyword evidence="4" id="KW-1185">Reference proteome</keyword>
<dbReference type="OMA" id="PHWIRHY"/>
<protein>
    <recommendedName>
        <fullName evidence="2">J domain-containing protein</fullName>
    </recommendedName>
</protein>
<evidence type="ECO:0000259" key="2">
    <source>
        <dbReference type="PROSITE" id="PS50076"/>
    </source>
</evidence>
<proteinExistence type="predicted"/>
<evidence type="ECO:0000313" key="3">
    <source>
        <dbReference type="EnsemblProtists" id="EOD15698"/>
    </source>
</evidence>
<dbReference type="HOGENOM" id="CLU_1162954_0_0_1"/>
<organism evidence="3 4">
    <name type="scientific">Emiliania huxleyi (strain CCMP1516)</name>
    <dbReference type="NCBI Taxonomy" id="280463"/>
    <lineage>
        <taxon>Eukaryota</taxon>
        <taxon>Haptista</taxon>
        <taxon>Haptophyta</taxon>
        <taxon>Prymnesiophyceae</taxon>
        <taxon>Isochrysidales</taxon>
        <taxon>Noelaerhabdaceae</taxon>
        <taxon>Emiliania</taxon>
    </lineage>
</organism>
<dbReference type="PANTHER" id="PTHR44157">
    <property type="entry name" value="DNAJ HOMOLOG SUBFAMILY C MEMBER 11"/>
    <property type="match status" value="1"/>
</dbReference>
<sequence length="239" mass="26404">MDPHADLYSVLGVAEEASEDELKRAFRRLSLAYHPDRWQAPQDKREAGERFLHVARAYGVLSDERKRMAYDELGPRDFEQGQQLLTAEVDSAAKLRARFEREKRRVAEQAYHGKLRMSGSLVVGASASDLLAPADPDLPLGERLWPHISSVSMSEDMALALSQRTALTCGCQLLTKGGLGGCTLRLGFKRQLGHHAFLHASASGLNGSPAPPTGRNPHWIRHYGAPKVPEGTAYTPDRR</sequence>
<dbReference type="EnsemblProtists" id="EOD15698">
    <property type="protein sequence ID" value="EOD15698"/>
    <property type="gene ID" value="EMIHUDRAFT_211286"/>
</dbReference>
<dbReference type="InterPro" id="IPR001623">
    <property type="entry name" value="DnaJ_domain"/>
</dbReference>
<dbReference type="PRINTS" id="PR00625">
    <property type="entry name" value="JDOMAIN"/>
</dbReference>
<dbReference type="GeneID" id="17261850"/>
<evidence type="ECO:0000313" key="4">
    <source>
        <dbReference type="Proteomes" id="UP000013827"/>
    </source>
</evidence>
<dbReference type="CDD" id="cd06257">
    <property type="entry name" value="DnaJ"/>
    <property type="match status" value="1"/>
</dbReference>
<dbReference type="AlphaFoldDB" id="A0A0D3IWR3"/>
<dbReference type="Gene3D" id="1.10.287.110">
    <property type="entry name" value="DnaJ domain"/>
    <property type="match status" value="1"/>
</dbReference>
<feature type="domain" description="J" evidence="2">
    <location>
        <begin position="6"/>
        <end position="74"/>
    </location>
</feature>
<dbReference type="SUPFAM" id="SSF46565">
    <property type="entry name" value="Chaperone J-domain"/>
    <property type="match status" value="1"/>
</dbReference>
<dbReference type="PaxDb" id="2903-EOD15698"/>
<dbReference type="eggNOG" id="KOG0718">
    <property type="taxonomic scope" value="Eukaryota"/>
</dbReference>
<dbReference type="Proteomes" id="UP000013827">
    <property type="component" value="Unassembled WGS sequence"/>
</dbReference>
<dbReference type="KEGG" id="ehx:EMIHUDRAFT_211286"/>
<accession>A0A0D3IWR3</accession>